<keyword evidence="2 5" id="KW-0812">Transmembrane</keyword>
<dbReference type="Pfam" id="PF02535">
    <property type="entry name" value="Zip"/>
    <property type="match status" value="1"/>
</dbReference>
<dbReference type="GeneID" id="303492858"/>
<reference evidence="6 7" key="1">
    <citation type="submission" date="2018-01" db="EMBL/GenBank/DDBJ databases">
        <authorList>
            <person name="Clerissi C."/>
        </authorList>
    </citation>
    <scope>NUCLEOTIDE SEQUENCE [LARGE SCALE GENOMIC DNA]</scope>
    <source>
        <strain evidence="6">Cupriavidus oxalaticus LMG 2235</strain>
    </source>
</reference>
<dbReference type="InterPro" id="IPR003689">
    <property type="entry name" value="ZIP"/>
</dbReference>
<keyword evidence="4 5" id="KW-0472">Membrane</keyword>
<evidence type="ECO:0000313" key="7">
    <source>
        <dbReference type="Proteomes" id="UP000256862"/>
    </source>
</evidence>
<evidence type="ECO:0000256" key="2">
    <source>
        <dbReference type="ARBA" id="ARBA00022692"/>
    </source>
</evidence>
<evidence type="ECO:0000313" key="6">
    <source>
        <dbReference type="EMBL" id="SPC13567.1"/>
    </source>
</evidence>
<evidence type="ECO:0000256" key="4">
    <source>
        <dbReference type="ARBA" id="ARBA00023136"/>
    </source>
</evidence>
<dbReference type="Proteomes" id="UP000256862">
    <property type="component" value="Chromosome CO2235"/>
</dbReference>
<comment type="caution">
    <text evidence="6">The sequence shown here is derived from an EMBL/GenBank/DDBJ whole genome shotgun (WGS) entry which is preliminary data.</text>
</comment>
<dbReference type="GO" id="GO:0046873">
    <property type="term" value="F:metal ion transmembrane transporter activity"/>
    <property type="evidence" value="ECO:0007669"/>
    <property type="project" value="InterPro"/>
</dbReference>
<accession>A0A976G9N7</accession>
<dbReference type="GO" id="GO:0016020">
    <property type="term" value="C:membrane"/>
    <property type="evidence" value="ECO:0007669"/>
    <property type="project" value="UniProtKB-SubCell"/>
</dbReference>
<evidence type="ECO:0000256" key="5">
    <source>
        <dbReference type="SAM" id="Phobius"/>
    </source>
</evidence>
<keyword evidence="3 5" id="KW-1133">Transmembrane helix</keyword>
<comment type="subcellular location">
    <subcellularLocation>
        <location evidence="1">Membrane</location>
        <topology evidence="1">Multi-pass membrane protein</topology>
    </subcellularLocation>
</comment>
<feature type="transmembrane region" description="Helical" evidence="5">
    <location>
        <begin position="62"/>
        <end position="77"/>
    </location>
</feature>
<evidence type="ECO:0000256" key="3">
    <source>
        <dbReference type="ARBA" id="ARBA00022989"/>
    </source>
</evidence>
<feature type="transmembrane region" description="Helical" evidence="5">
    <location>
        <begin position="231"/>
        <end position="249"/>
    </location>
</feature>
<feature type="transmembrane region" description="Helical" evidence="5">
    <location>
        <begin position="171"/>
        <end position="192"/>
    </location>
</feature>
<name>A0A976G9N7_9BURK</name>
<evidence type="ECO:0000256" key="1">
    <source>
        <dbReference type="ARBA" id="ARBA00004141"/>
    </source>
</evidence>
<organism evidence="6 7">
    <name type="scientific">Cupriavidus oxalaticus</name>
    <dbReference type="NCBI Taxonomy" id="96344"/>
    <lineage>
        <taxon>Bacteria</taxon>
        <taxon>Pseudomonadati</taxon>
        <taxon>Pseudomonadota</taxon>
        <taxon>Betaproteobacteria</taxon>
        <taxon>Burkholderiales</taxon>
        <taxon>Burkholderiaceae</taxon>
        <taxon>Cupriavidus</taxon>
    </lineage>
</organism>
<feature type="transmembrane region" description="Helical" evidence="5">
    <location>
        <begin position="6"/>
        <end position="26"/>
    </location>
</feature>
<sequence length="272" mass="28731">MYILLAATISGVGSIFGAALLSLTVASRVVERMVSFSVGVLLATALLHSLPEAFESGADPRALFGTLLAGLLGFFLLEKISLLRHSHHHEGDGHHHHHGHDREEAGRSGLTILVGDTFHNFADGIVIAAAFLADPHIGVVTALAIAAHEIPQEVGDFIVLLNAGFSKARAFAFNLLSSVAAIAGGLVGYFLLDEMSGWIPYVLVIAASSFLYIAVSDLMPQMQRKPRWRESAIQVVLVAAGISAIVFITNGVHERHGHGHGGAAPVATSHSH</sequence>
<feature type="transmembrane region" description="Helical" evidence="5">
    <location>
        <begin position="33"/>
        <end position="50"/>
    </location>
</feature>
<dbReference type="EMBL" id="OGUS01000119">
    <property type="protein sequence ID" value="SPC13567.1"/>
    <property type="molecule type" value="Genomic_DNA"/>
</dbReference>
<feature type="transmembrane region" description="Helical" evidence="5">
    <location>
        <begin position="198"/>
        <end position="219"/>
    </location>
</feature>
<dbReference type="RefSeq" id="WP_232353318.1">
    <property type="nucleotide sequence ID" value="NZ_CP032519.1"/>
</dbReference>
<gene>
    <name evidence="6" type="ORF">CO2235_190062</name>
</gene>
<proteinExistence type="predicted"/>
<dbReference type="PANTHER" id="PTHR16950:SF16">
    <property type="entry name" value="ZINC TRANSPORTER ZIP13"/>
    <property type="match status" value="1"/>
</dbReference>
<dbReference type="AlphaFoldDB" id="A0A976G9N7"/>
<protein>
    <submittedName>
        <fullName evidence="6">Zinc/iron permease</fullName>
    </submittedName>
</protein>
<dbReference type="PANTHER" id="PTHR16950">
    <property type="entry name" value="ZINC TRANSPORTER SLC39A7 HISTIDINE-RICH MEMBRANE PROTEIN KE4"/>
    <property type="match status" value="1"/>
</dbReference>